<dbReference type="RefSeq" id="WP_203381443.1">
    <property type="nucleotide sequence ID" value="NZ_JAENHP010000019.1"/>
</dbReference>
<dbReference type="EMBL" id="JAENHP010000019">
    <property type="protein sequence ID" value="MBM2621477.1"/>
    <property type="molecule type" value="Genomic_DNA"/>
</dbReference>
<evidence type="ECO:0000313" key="3">
    <source>
        <dbReference type="Proteomes" id="UP000632138"/>
    </source>
</evidence>
<accession>A0ABS2ANN3</accession>
<name>A0ABS2ANN3_9ACTN</name>
<protein>
    <recommendedName>
        <fullName evidence="4">PEGA domain-containing protein</fullName>
    </recommendedName>
</protein>
<evidence type="ECO:0000313" key="2">
    <source>
        <dbReference type="EMBL" id="MBM2621477.1"/>
    </source>
</evidence>
<gene>
    <name evidence="2" type="ORF">JIG36_38835</name>
</gene>
<proteinExistence type="predicted"/>
<sequence length="156" mass="17315">MTVIATLTVERPSGHWFDRARAYEIVVDGAVKGAVRCGRELSLALPPGTHTVRARLDWTGSEAVPVHLGPGATVRLRVEPRGAVHAAGRRYLRLTRIDEPARDRTARDEPARDRTARDEPARDRTARDEPARDRTARDEPARDRTARDEPGSDEPA</sequence>
<feature type="region of interest" description="Disordered" evidence="1">
    <location>
        <begin position="95"/>
        <end position="156"/>
    </location>
</feature>
<dbReference type="Proteomes" id="UP000632138">
    <property type="component" value="Unassembled WGS sequence"/>
</dbReference>
<reference evidence="2 3" key="1">
    <citation type="submission" date="2021-01" db="EMBL/GenBank/DDBJ databases">
        <title>Actinoplanes sp. nov. LDG1-06 isolated from lichen.</title>
        <authorList>
            <person name="Saeng-In P."/>
            <person name="Phongsopitanun W."/>
            <person name="Kanchanasin P."/>
            <person name="Yuki M."/>
            <person name="Kudo T."/>
            <person name="Ohkuma M."/>
            <person name="Tanasupawat S."/>
        </authorList>
    </citation>
    <scope>NUCLEOTIDE SEQUENCE [LARGE SCALE GENOMIC DNA]</scope>
    <source>
        <strain evidence="2 3">LDG1-06</strain>
    </source>
</reference>
<evidence type="ECO:0000256" key="1">
    <source>
        <dbReference type="SAM" id="MobiDB-lite"/>
    </source>
</evidence>
<keyword evidence="3" id="KW-1185">Reference proteome</keyword>
<comment type="caution">
    <text evidence="2">The sequence shown here is derived from an EMBL/GenBank/DDBJ whole genome shotgun (WGS) entry which is preliminary data.</text>
</comment>
<evidence type="ECO:0008006" key="4">
    <source>
        <dbReference type="Google" id="ProtNLM"/>
    </source>
</evidence>
<feature type="compositionally biased region" description="Basic and acidic residues" evidence="1">
    <location>
        <begin position="95"/>
        <end position="150"/>
    </location>
</feature>
<organism evidence="2 3">
    <name type="scientific">Paractinoplanes ovalisporus</name>
    <dbReference type="NCBI Taxonomy" id="2810368"/>
    <lineage>
        <taxon>Bacteria</taxon>
        <taxon>Bacillati</taxon>
        <taxon>Actinomycetota</taxon>
        <taxon>Actinomycetes</taxon>
        <taxon>Micromonosporales</taxon>
        <taxon>Micromonosporaceae</taxon>
        <taxon>Paractinoplanes</taxon>
    </lineage>
</organism>